<dbReference type="EMBL" id="PQIB02000011">
    <property type="protein sequence ID" value="RLM85116.1"/>
    <property type="molecule type" value="Genomic_DNA"/>
</dbReference>
<evidence type="ECO:0000256" key="1">
    <source>
        <dbReference type="SAM" id="MobiDB-lite"/>
    </source>
</evidence>
<dbReference type="PRINTS" id="PR00413">
    <property type="entry name" value="HADHALOGNASE"/>
</dbReference>
<dbReference type="SFLD" id="SFLDS00003">
    <property type="entry name" value="Haloacid_Dehalogenase"/>
    <property type="match status" value="1"/>
</dbReference>
<name>A0A3L6QP63_PANMI</name>
<dbReference type="InterPro" id="IPR044924">
    <property type="entry name" value="HAD-SF_hydro_IA_REG-2-like_cap"/>
</dbReference>
<dbReference type="InterPro" id="IPR006439">
    <property type="entry name" value="HAD-SF_hydro_IA"/>
</dbReference>
<dbReference type="GO" id="GO:0016787">
    <property type="term" value="F:hydrolase activity"/>
    <property type="evidence" value="ECO:0007669"/>
    <property type="project" value="UniProtKB-KW"/>
</dbReference>
<proteinExistence type="predicted"/>
<dbReference type="Gene3D" id="3.40.50.1000">
    <property type="entry name" value="HAD superfamily/HAD-like"/>
    <property type="match status" value="1"/>
</dbReference>
<dbReference type="Proteomes" id="UP000275267">
    <property type="component" value="Unassembled WGS sequence"/>
</dbReference>
<dbReference type="CDD" id="cd16415">
    <property type="entry name" value="HAD_dREG-2_like"/>
    <property type="match status" value="1"/>
</dbReference>
<dbReference type="InterPro" id="IPR036412">
    <property type="entry name" value="HAD-like_sf"/>
</dbReference>
<keyword evidence="3" id="KW-1185">Reference proteome</keyword>
<evidence type="ECO:0000313" key="3">
    <source>
        <dbReference type="Proteomes" id="UP000275267"/>
    </source>
</evidence>
<dbReference type="STRING" id="4540.A0A3L6QP63"/>
<dbReference type="Pfam" id="PF00702">
    <property type="entry name" value="Hydrolase"/>
    <property type="match status" value="1"/>
</dbReference>
<dbReference type="InterPro" id="IPR011949">
    <property type="entry name" value="HAD-SF_hydro_IA_REG-2-like"/>
</dbReference>
<dbReference type="SFLD" id="SFLDG01129">
    <property type="entry name" value="C1.5:_HAD__Beta-PGM__Phosphata"/>
    <property type="match status" value="1"/>
</dbReference>
<dbReference type="AlphaFoldDB" id="A0A3L6QP63"/>
<dbReference type="Gene3D" id="1.10.150.720">
    <property type="entry name" value="Haloacid dehalogenase-like hydrolase"/>
    <property type="match status" value="1"/>
</dbReference>
<feature type="region of interest" description="Disordered" evidence="1">
    <location>
        <begin position="315"/>
        <end position="340"/>
    </location>
</feature>
<dbReference type="NCBIfam" id="TIGR01549">
    <property type="entry name" value="HAD-SF-IA-v1"/>
    <property type="match status" value="1"/>
</dbReference>
<organism evidence="2 3">
    <name type="scientific">Panicum miliaceum</name>
    <name type="common">Proso millet</name>
    <name type="synonym">Broomcorn millet</name>
    <dbReference type="NCBI Taxonomy" id="4540"/>
    <lineage>
        <taxon>Eukaryota</taxon>
        <taxon>Viridiplantae</taxon>
        <taxon>Streptophyta</taxon>
        <taxon>Embryophyta</taxon>
        <taxon>Tracheophyta</taxon>
        <taxon>Spermatophyta</taxon>
        <taxon>Magnoliopsida</taxon>
        <taxon>Liliopsida</taxon>
        <taxon>Poales</taxon>
        <taxon>Poaceae</taxon>
        <taxon>PACMAD clade</taxon>
        <taxon>Panicoideae</taxon>
        <taxon>Panicodae</taxon>
        <taxon>Paniceae</taxon>
        <taxon>Panicinae</taxon>
        <taxon>Panicum</taxon>
        <taxon>Panicum sect. Panicum</taxon>
    </lineage>
</organism>
<dbReference type="PANTHER" id="PTHR46649:SF4">
    <property type="entry name" value="HALOACID DEHALOGENASE-LIKE HYDROLASE (HAD) SUPERFAMILY PROTEIN"/>
    <property type="match status" value="1"/>
</dbReference>
<dbReference type="NCBIfam" id="TIGR02252">
    <property type="entry name" value="DREG-2"/>
    <property type="match status" value="1"/>
</dbReference>
<dbReference type="SUPFAM" id="SSF56784">
    <property type="entry name" value="HAD-like"/>
    <property type="match status" value="1"/>
</dbReference>
<dbReference type="OrthoDB" id="1694274at2759"/>
<dbReference type="PANTHER" id="PTHR46649">
    <property type="match status" value="1"/>
</dbReference>
<sequence length="451" mass="49304">MAVARLRSAAARLRPALAGAIGERRLLGTAAAAAEVTADAAAAVAAGVARWEPMGAREYYDYRRAIYGDITHKAILVDAAGTLLAPTEPMAQVYRTIGQKYGVEYSEDEILMRYRRAYAQPWGRSRLRYVNDGRPFWQHIVSSSTGCSDLQYFEEVYQYYTTEKAWHLCDPDAGCVFQALRRAGVKTAVVSNFDTRLRPLLQALKCDQWFDAVAVSAEVAVEKPNPTIFLKACDLLGVKPEETVHIGDDRRNDVWGARDAGCDAWLWGSDVYSFKEVAERIGVEVAASAGRRSAELRRPRTVLSGELAHCLRQSKTGARSSAAGVRHRGQSGRDGREVRRRGRWRPGVLKIMRSVRAGGFAQAAGPSRRTTSPRLLPPAVAGIMALDSRRRPRLPCSAPPHRPAAAAGAAPFDVARCIVHRAALHPPDFRLRTLGAIMIAAPPAVVASRLA</sequence>
<comment type="caution">
    <text evidence="2">The sequence shown here is derived from an EMBL/GenBank/DDBJ whole genome shotgun (WGS) entry which is preliminary data.</text>
</comment>
<gene>
    <name evidence="2" type="ORF">C2845_PM04G33020</name>
</gene>
<evidence type="ECO:0000313" key="2">
    <source>
        <dbReference type="EMBL" id="RLM85116.1"/>
    </source>
</evidence>
<reference evidence="3" key="1">
    <citation type="journal article" date="2019" name="Nat. Commun.">
        <title>The genome of broomcorn millet.</title>
        <authorList>
            <person name="Zou C."/>
            <person name="Miki D."/>
            <person name="Li D."/>
            <person name="Tang Q."/>
            <person name="Xiao L."/>
            <person name="Rajput S."/>
            <person name="Deng P."/>
            <person name="Jia W."/>
            <person name="Huang R."/>
            <person name="Zhang M."/>
            <person name="Sun Y."/>
            <person name="Hu J."/>
            <person name="Fu X."/>
            <person name="Schnable P.S."/>
            <person name="Li F."/>
            <person name="Zhang H."/>
            <person name="Feng B."/>
            <person name="Zhu X."/>
            <person name="Liu R."/>
            <person name="Schnable J.C."/>
            <person name="Zhu J.-K."/>
            <person name="Zhang H."/>
        </authorList>
    </citation>
    <scope>NUCLEOTIDE SEQUENCE [LARGE SCALE GENOMIC DNA]</scope>
</reference>
<dbReference type="InterPro" id="IPR023214">
    <property type="entry name" value="HAD_sf"/>
</dbReference>
<accession>A0A3L6QP63</accession>
<protein>
    <submittedName>
        <fullName evidence="2">Uncharacterized hydrolase C7D4.05-like</fullName>
    </submittedName>
</protein>